<evidence type="ECO:0000313" key="2">
    <source>
        <dbReference type="EMBL" id="SDO95475.1"/>
    </source>
</evidence>
<keyword evidence="1" id="KW-0479">Metal-binding</keyword>
<keyword evidence="1" id="KW-0408">Iron</keyword>
<evidence type="ECO:0000313" key="3">
    <source>
        <dbReference type="Proteomes" id="UP000199073"/>
    </source>
</evidence>
<dbReference type="STRING" id="91360.SAMN05660330_01422"/>
<dbReference type="RefSeq" id="WP_092221276.1">
    <property type="nucleotide sequence ID" value="NZ_FNJI01000008.1"/>
</dbReference>
<name>A0A1H0NSM9_9BACT</name>
<dbReference type="EMBL" id="FNJI01000008">
    <property type="protein sequence ID" value="SDO95475.1"/>
    <property type="molecule type" value="Genomic_DNA"/>
</dbReference>
<dbReference type="AlphaFoldDB" id="A0A1H0NSM9"/>
<dbReference type="GO" id="GO:0051536">
    <property type="term" value="F:iron-sulfur cluster binding"/>
    <property type="evidence" value="ECO:0007669"/>
    <property type="project" value="UniProtKB-KW"/>
</dbReference>
<keyword evidence="3" id="KW-1185">Reference proteome</keyword>
<gene>
    <name evidence="2" type="ORF">SAMN05660330_01422</name>
</gene>
<protein>
    <submittedName>
        <fullName evidence="2">Uncharacterized protein</fullName>
    </submittedName>
</protein>
<reference evidence="2 3" key="1">
    <citation type="submission" date="2016-10" db="EMBL/GenBank/DDBJ databases">
        <authorList>
            <person name="de Groot N.N."/>
        </authorList>
    </citation>
    <scope>NUCLEOTIDE SEQUENCE [LARGE SCALE GENOMIC DNA]</scope>
    <source>
        <strain evidence="2 3">DSM 12130</strain>
    </source>
</reference>
<dbReference type="PROSITE" id="PS51318">
    <property type="entry name" value="TAT"/>
    <property type="match status" value="1"/>
</dbReference>
<proteinExistence type="predicted"/>
<sequence>MKKDNEEQKVNDPGRRSALKKMAVGAGAVAGISLLPDKWSIPVVESIVVPAHAETSGPAPLPSVTVTIINNSSLGVGFDYTGPSGTEEVGNLATLSSLTVQAKPLSEMIIHPEGHVGFLDYVGDGVASTLVIDISATESRFIGNLGPGASGTVTITDSRG</sequence>
<dbReference type="InterPro" id="IPR006311">
    <property type="entry name" value="TAT_signal"/>
</dbReference>
<dbReference type="Proteomes" id="UP000199073">
    <property type="component" value="Unassembled WGS sequence"/>
</dbReference>
<organism evidence="2 3">
    <name type="scientific">Desulforhopalus singaporensis</name>
    <dbReference type="NCBI Taxonomy" id="91360"/>
    <lineage>
        <taxon>Bacteria</taxon>
        <taxon>Pseudomonadati</taxon>
        <taxon>Thermodesulfobacteriota</taxon>
        <taxon>Desulfobulbia</taxon>
        <taxon>Desulfobulbales</taxon>
        <taxon>Desulfocapsaceae</taxon>
        <taxon>Desulforhopalus</taxon>
    </lineage>
</organism>
<dbReference type="OrthoDB" id="7156288at2"/>
<evidence type="ECO:0000256" key="1">
    <source>
        <dbReference type="ARBA" id="ARBA00023014"/>
    </source>
</evidence>
<keyword evidence="1" id="KW-0411">Iron-sulfur</keyword>
<accession>A0A1H0NSM9</accession>